<feature type="compositionally biased region" description="Polar residues" evidence="2">
    <location>
        <begin position="624"/>
        <end position="637"/>
    </location>
</feature>
<dbReference type="InterPro" id="IPR000560">
    <property type="entry name" value="His_Pase_clade-2"/>
</dbReference>
<keyword evidence="3" id="KW-1133">Transmembrane helix</keyword>
<proteinExistence type="predicted"/>
<dbReference type="Proteomes" id="UP001049176">
    <property type="component" value="Chromosome 11"/>
</dbReference>
<protein>
    <recommendedName>
        <fullName evidence="6">Phytase</fullName>
    </recommendedName>
</protein>
<evidence type="ECO:0000313" key="5">
    <source>
        <dbReference type="Proteomes" id="UP001049176"/>
    </source>
</evidence>
<dbReference type="RefSeq" id="XP_043002565.1">
    <property type="nucleotide sequence ID" value="XM_043160608.1"/>
</dbReference>
<sequence length="637" mass="70566">MTNPSRSGGHEYAVVAGDDEHETLLPTHSPLKQEHDDEPKPPTTWLTARRSFSLLHFVSAFAAGAFTCIFVHYALFRKATVSSCRSDTLGIVGTHREAAAPPLVGSTTVHHYPPSSPTNAFPSLFPTDVGFAGGTPTGGEPAVVVTAPSYPIHTGAAQLVIPETSDSQFDLFQKWGNLSPWYSIKKGGFGIDSGPEVPDTCRITGLHLLHRHGARYPTASFESYGGPASLATRLNKAASQWTASGNLSFLNEWTYKLGEELLTPFGRQQLFDLGISMRLKYGFLLENFTDTNTIPVFRTESQDRMLHSALNFALGFFGLPLEGKYQQSITIEAPSFKNTLAPYNSCPNTGRSSVADRGTWYLKKWAENYLKPARERLQAQIPGYNLIIEDVFTMQQMCAYETVAIGYSKFCEPFTEGEWEGFNYAFDLWLWYNSAFGSPVGRVQGAGWVQEMINRLERKPVTQDNNRFSMNFTLDGDIRTFPVNQSLYVDATHDAVMLNIITALNLTYFAQDGPLPFDHIPENRTFRVTQLAPFASNIQFQLLSCDSQPEPQIRVIINDGVAPLSNIEGCPSNKDGMCPVETFVRAQKKLLDTVDWDWACNGDWDVEEGPGWETVTGDPPAKGTSGNLTQTQNTNLQ</sequence>
<dbReference type="GeneID" id="66072685"/>
<reference evidence="4" key="1">
    <citation type="journal article" date="2021" name="Genome Biol. Evol.">
        <title>The assembled and annotated genome of the fairy-ring fungus Marasmius oreades.</title>
        <authorList>
            <person name="Hiltunen M."/>
            <person name="Ament-Velasquez S.L."/>
            <person name="Johannesson H."/>
        </authorList>
    </citation>
    <scope>NUCLEOTIDE SEQUENCE</scope>
    <source>
        <strain evidence="4">03SP1</strain>
    </source>
</reference>
<dbReference type="Gene3D" id="3.40.50.1240">
    <property type="entry name" value="Phosphoglycerate mutase-like"/>
    <property type="match status" value="1"/>
</dbReference>
<evidence type="ECO:0000256" key="2">
    <source>
        <dbReference type="SAM" id="MobiDB-lite"/>
    </source>
</evidence>
<evidence type="ECO:0008006" key="6">
    <source>
        <dbReference type="Google" id="ProtNLM"/>
    </source>
</evidence>
<keyword evidence="3" id="KW-0472">Membrane</keyword>
<accession>A0A9P7RM53</accession>
<dbReference type="InterPro" id="IPR033379">
    <property type="entry name" value="Acid_Pase_AS"/>
</dbReference>
<keyword evidence="5" id="KW-1185">Reference proteome</keyword>
<dbReference type="EMBL" id="CM032191">
    <property type="protein sequence ID" value="KAG7086094.1"/>
    <property type="molecule type" value="Genomic_DNA"/>
</dbReference>
<dbReference type="SUPFAM" id="SSF53254">
    <property type="entry name" value="Phosphoglycerate mutase-like"/>
    <property type="match status" value="1"/>
</dbReference>
<keyword evidence="3" id="KW-0812">Transmembrane</keyword>
<gene>
    <name evidence="4" type="ORF">E1B28_003609</name>
</gene>
<dbReference type="PROSITE" id="PS00616">
    <property type="entry name" value="HIS_ACID_PHOSPHAT_1"/>
    <property type="match status" value="1"/>
</dbReference>
<name>A0A9P7RM53_9AGAR</name>
<dbReference type="GO" id="GO:0003993">
    <property type="term" value="F:acid phosphatase activity"/>
    <property type="evidence" value="ECO:0007669"/>
    <property type="project" value="TreeGrafter"/>
</dbReference>
<evidence type="ECO:0000256" key="1">
    <source>
        <dbReference type="ARBA" id="ARBA00022801"/>
    </source>
</evidence>
<dbReference type="CDD" id="cd07061">
    <property type="entry name" value="HP_HAP_like"/>
    <property type="match status" value="1"/>
</dbReference>
<dbReference type="AlphaFoldDB" id="A0A9P7RM53"/>
<feature type="region of interest" description="Disordered" evidence="2">
    <location>
        <begin position="607"/>
        <end position="637"/>
    </location>
</feature>
<dbReference type="Pfam" id="PF00328">
    <property type="entry name" value="His_Phos_2"/>
    <property type="match status" value="1"/>
</dbReference>
<evidence type="ECO:0000256" key="3">
    <source>
        <dbReference type="SAM" id="Phobius"/>
    </source>
</evidence>
<dbReference type="InterPro" id="IPR029033">
    <property type="entry name" value="His_PPase_superfam"/>
</dbReference>
<keyword evidence="1" id="KW-0378">Hydrolase</keyword>
<evidence type="ECO:0000313" key="4">
    <source>
        <dbReference type="EMBL" id="KAG7086094.1"/>
    </source>
</evidence>
<organism evidence="4 5">
    <name type="scientific">Marasmius oreades</name>
    <name type="common">fairy-ring Marasmius</name>
    <dbReference type="NCBI Taxonomy" id="181124"/>
    <lineage>
        <taxon>Eukaryota</taxon>
        <taxon>Fungi</taxon>
        <taxon>Dikarya</taxon>
        <taxon>Basidiomycota</taxon>
        <taxon>Agaricomycotina</taxon>
        <taxon>Agaricomycetes</taxon>
        <taxon>Agaricomycetidae</taxon>
        <taxon>Agaricales</taxon>
        <taxon>Marasmiineae</taxon>
        <taxon>Marasmiaceae</taxon>
        <taxon>Marasmius</taxon>
    </lineage>
</organism>
<dbReference type="PANTHER" id="PTHR20963:SF42">
    <property type="entry name" value="PHOSPHOGLYCERATE MUTASE-LIKE PROTEIN"/>
    <property type="match status" value="1"/>
</dbReference>
<comment type="caution">
    <text evidence="4">The sequence shown here is derived from an EMBL/GenBank/DDBJ whole genome shotgun (WGS) entry which is preliminary data.</text>
</comment>
<feature type="transmembrane region" description="Helical" evidence="3">
    <location>
        <begin position="54"/>
        <end position="76"/>
    </location>
</feature>
<dbReference type="PANTHER" id="PTHR20963">
    <property type="entry name" value="MULTIPLE INOSITOL POLYPHOSPHATE PHOSPHATASE-RELATED"/>
    <property type="match status" value="1"/>
</dbReference>
<dbReference type="KEGG" id="more:E1B28_003609"/>
<dbReference type="OrthoDB" id="6509975at2759"/>